<dbReference type="EMBL" id="BHXC01000006">
    <property type="protein sequence ID" value="GCB88832.1"/>
    <property type="molecule type" value="Genomic_DNA"/>
</dbReference>
<dbReference type="eggNOG" id="ENOG5031YFQ">
    <property type="taxonomic scope" value="Bacteria"/>
</dbReference>
<sequence length="61" mass="6450">MNARSGLLARITTFLLHGRRARLDHPGAHRAARPDQHAGLAMHYRPSSPSAGGSGSSGYLS</sequence>
<dbReference type="AlphaFoldDB" id="A0A059WIN8"/>
<evidence type="ECO:0000313" key="2">
    <source>
        <dbReference type="EMBL" id="GCB88832.1"/>
    </source>
</evidence>
<organism evidence="3 4">
    <name type="scientific">Streptomyces noursei</name>
    <name type="common">Streptomyces albulus</name>
    <dbReference type="NCBI Taxonomy" id="1971"/>
    <lineage>
        <taxon>Bacteria</taxon>
        <taxon>Bacillati</taxon>
        <taxon>Actinomycetota</taxon>
        <taxon>Actinomycetes</taxon>
        <taxon>Kitasatosporales</taxon>
        <taxon>Streptomycetaceae</taxon>
        <taxon>Streptomyces</taxon>
    </lineage>
</organism>
<protein>
    <submittedName>
        <fullName evidence="3">Uncharacterized protein</fullName>
    </submittedName>
</protein>
<evidence type="ECO:0000256" key="1">
    <source>
        <dbReference type="SAM" id="MobiDB-lite"/>
    </source>
</evidence>
<feature type="compositionally biased region" description="Gly residues" evidence="1">
    <location>
        <begin position="52"/>
        <end position="61"/>
    </location>
</feature>
<comment type="caution">
    <text evidence="3">The sequence shown here is derived from an EMBL/GenBank/DDBJ whole genome shotgun (WGS) entry which is preliminary data.</text>
</comment>
<reference evidence="3 4" key="1">
    <citation type="journal article" date="2019" name="Microbiol. Resour. Announc.">
        <title>Draft Genome Sequence of the Most Traditional epsilon-Poly-l-Lysine Producer, Streptomyces albulus NBRC14147.</title>
        <authorList>
            <person name="Yamanaka K."/>
            <person name="Hamano Y."/>
        </authorList>
    </citation>
    <scope>NUCLEOTIDE SEQUENCE [LARGE SCALE GENOMIC DNA]</scope>
    <source>
        <strain evidence="3 4">NBRC 14147</strain>
    </source>
</reference>
<dbReference type="Proteomes" id="UP000288351">
    <property type="component" value="Unassembled WGS sequence"/>
</dbReference>
<feature type="region of interest" description="Disordered" evidence="1">
    <location>
        <begin position="25"/>
        <end position="61"/>
    </location>
</feature>
<proteinExistence type="predicted"/>
<dbReference type="EMBL" id="BHXC01000007">
    <property type="protein sequence ID" value="GCB95416.1"/>
    <property type="molecule type" value="Genomic_DNA"/>
</dbReference>
<name>A0A059WIN8_STRNR</name>
<gene>
    <name evidence="2" type="ORF">SALB_01505</name>
    <name evidence="3" type="ORF">SALB_08220</name>
</gene>
<accession>A0A059WIN8</accession>
<evidence type="ECO:0000313" key="4">
    <source>
        <dbReference type="Proteomes" id="UP000288351"/>
    </source>
</evidence>
<dbReference type="RefSeq" id="WP_148312575.1">
    <property type="nucleotide sequence ID" value="NZ_CP007574.1"/>
</dbReference>
<evidence type="ECO:0000313" key="3">
    <source>
        <dbReference type="EMBL" id="GCB95416.1"/>
    </source>
</evidence>
<feature type="compositionally biased region" description="Basic and acidic residues" evidence="1">
    <location>
        <begin position="25"/>
        <end position="36"/>
    </location>
</feature>